<sequence length="663" mass="72155">MKSIRFKLLIYFGLAIVVVCTALGMLASYTASQALEQKTEEALTQYAKNAADLVGSKIDYHLLAIESVASRDDIRTMNWQEQLEDLKEESDRLGYLTMAVVTPDGVAHYVDGTETYLGDRSYIQKAFAGESNMSDILISRVINAPVIMVAAPIYGEFQEIVGVLIARLAGTSLSHIITDISFGESGYAYMINGEGTMVAHRNEQLVLDQVNYIEEGKSDATLQELSFFMSTMVTEGTVMATYNYEGVVRYASSATVEGTDWYIAVATTQSEVMAAIRDLYRNIFLSSAFVLVIGLALIYGLAQKVIINPLFQLKKELSTLAEKGGDLTQKVETPSNDEIGDLAQAVNSFIEKIHRIVSSVKDSSNLVTASTTEIATAMIHTGQSASQISQSIEEIADGASKQSEEASKIIVMMNQADQGMSLGLHNSKRLVEKATQATSLAEKGEMAINEAISNLNMVEKTVEFATEAIQNLGLRSSEIGEIVTIITNISNQTNLLALNAAIEAARAGEQGKGFAVVSEEVRKLAEESKESAEKISRLIKDIQAETSVTVRSMESNLEVVKKQLHIITQGGDMLKEIVIEVTDTKTDSLRLQDVFSSLNKSFEEVQRAIQEISTLIENTAAASEEVASSAEEQLATVEEVSVHTDEVAKAASKLNEEVGRFKT</sequence>
<dbReference type="InterPro" id="IPR003660">
    <property type="entry name" value="HAMP_dom"/>
</dbReference>
<evidence type="ECO:0000256" key="7">
    <source>
        <dbReference type="ARBA" id="ARBA00023224"/>
    </source>
</evidence>
<feature type="transmembrane region" description="Helical" evidence="10">
    <location>
        <begin position="283"/>
        <end position="302"/>
    </location>
</feature>
<dbReference type="InterPro" id="IPR033479">
    <property type="entry name" value="dCache_1"/>
</dbReference>
<dbReference type="SMART" id="SM00283">
    <property type="entry name" value="MA"/>
    <property type="match status" value="1"/>
</dbReference>
<evidence type="ECO:0000256" key="5">
    <source>
        <dbReference type="ARBA" id="ARBA00022989"/>
    </source>
</evidence>
<keyword evidence="6 10" id="KW-0472">Membrane</keyword>
<comment type="subcellular location">
    <subcellularLocation>
        <location evidence="1">Cell membrane</location>
        <topology evidence="1">Multi-pass membrane protein</topology>
    </subcellularLocation>
</comment>
<evidence type="ECO:0000256" key="6">
    <source>
        <dbReference type="ARBA" id="ARBA00023136"/>
    </source>
</evidence>
<dbReference type="EMBL" id="CP045875">
    <property type="protein sequence ID" value="QGG46770.1"/>
    <property type="molecule type" value="Genomic_DNA"/>
</dbReference>
<dbReference type="Pfam" id="PF00672">
    <property type="entry name" value="HAMP"/>
    <property type="match status" value="1"/>
</dbReference>
<gene>
    <name evidence="13" type="ORF">FTV88_0591</name>
</gene>
<keyword evidence="4 10" id="KW-0812">Transmembrane</keyword>
<evidence type="ECO:0000256" key="8">
    <source>
        <dbReference type="ARBA" id="ARBA00029447"/>
    </source>
</evidence>
<dbReference type="CDD" id="cd12914">
    <property type="entry name" value="PDC1_DGC_like"/>
    <property type="match status" value="1"/>
</dbReference>
<dbReference type="GO" id="GO:0007165">
    <property type="term" value="P:signal transduction"/>
    <property type="evidence" value="ECO:0007669"/>
    <property type="project" value="UniProtKB-KW"/>
</dbReference>
<keyword evidence="14" id="KW-1185">Reference proteome</keyword>
<reference evidence="14" key="1">
    <citation type="submission" date="2019-11" db="EMBL/GenBank/DDBJ databases">
        <title>Genome sequence of Heliorestis convoluta strain HH, an alkaliphilic and minimalistic phototrophic bacterium from a soda lake in Egypt.</title>
        <authorList>
            <person name="Dewey E.D."/>
            <person name="Stokes L.M."/>
            <person name="Burchell B.M."/>
            <person name="Shaffer K.N."/>
            <person name="Huntington A.M."/>
            <person name="Baker J.M."/>
            <person name="Nadendla S."/>
            <person name="Giglio M.G."/>
            <person name="Touchman J.W."/>
            <person name="Blankenship R.E."/>
            <person name="Madigan M.T."/>
            <person name="Sattley W.M."/>
        </authorList>
    </citation>
    <scope>NUCLEOTIDE SEQUENCE [LARGE SCALE GENOMIC DNA]</scope>
    <source>
        <strain evidence="14">HH</strain>
    </source>
</reference>
<dbReference type="KEGG" id="hcv:FTV88_0591"/>
<dbReference type="CDD" id="cd12912">
    <property type="entry name" value="PDC2_MCP_like"/>
    <property type="match status" value="1"/>
</dbReference>
<name>A0A5Q2N369_9FIRM</name>
<comment type="similarity">
    <text evidence="8">Belongs to the methyl-accepting chemotaxis (MCP) protein family.</text>
</comment>
<dbReference type="Gene3D" id="1.10.287.950">
    <property type="entry name" value="Methyl-accepting chemotaxis protein"/>
    <property type="match status" value="1"/>
</dbReference>
<evidence type="ECO:0000259" key="11">
    <source>
        <dbReference type="PROSITE" id="PS50111"/>
    </source>
</evidence>
<organism evidence="13 14">
    <name type="scientific">Heliorestis convoluta</name>
    <dbReference type="NCBI Taxonomy" id="356322"/>
    <lineage>
        <taxon>Bacteria</taxon>
        <taxon>Bacillati</taxon>
        <taxon>Bacillota</taxon>
        <taxon>Clostridia</taxon>
        <taxon>Eubacteriales</taxon>
        <taxon>Heliobacteriaceae</taxon>
        <taxon>Heliorestis</taxon>
    </lineage>
</organism>
<feature type="domain" description="Methyl-accepting transducer" evidence="11">
    <location>
        <begin position="377"/>
        <end position="627"/>
    </location>
</feature>
<evidence type="ECO:0000256" key="3">
    <source>
        <dbReference type="ARBA" id="ARBA00022500"/>
    </source>
</evidence>
<feature type="domain" description="HAMP" evidence="12">
    <location>
        <begin position="304"/>
        <end position="358"/>
    </location>
</feature>
<dbReference type="Gene3D" id="3.30.450.20">
    <property type="entry name" value="PAS domain"/>
    <property type="match status" value="1"/>
</dbReference>
<accession>A0A5Q2N369</accession>
<dbReference type="AlphaFoldDB" id="A0A5Q2N369"/>
<keyword evidence="2" id="KW-1003">Cell membrane</keyword>
<dbReference type="PANTHER" id="PTHR32089">
    <property type="entry name" value="METHYL-ACCEPTING CHEMOTAXIS PROTEIN MCPB"/>
    <property type="match status" value="1"/>
</dbReference>
<dbReference type="RefSeq" id="WP_153724283.1">
    <property type="nucleotide sequence ID" value="NZ_CP045875.1"/>
</dbReference>
<evidence type="ECO:0000313" key="14">
    <source>
        <dbReference type="Proteomes" id="UP000366051"/>
    </source>
</evidence>
<keyword evidence="5 10" id="KW-1133">Transmembrane helix</keyword>
<dbReference type="SUPFAM" id="SSF58104">
    <property type="entry name" value="Methyl-accepting chemotaxis protein (MCP) signaling domain"/>
    <property type="match status" value="1"/>
</dbReference>
<dbReference type="GO" id="GO:0005886">
    <property type="term" value="C:plasma membrane"/>
    <property type="evidence" value="ECO:0007669"/>
    <property type="project" value="UniProtKB-SubCell"/>
</dbReference>
<keyword evidence="3" id="KW-0145">Chemotaxis</keyword>
<dbReference type="PROSITE" id="PS50111">
    <property type="entry name" value="CHEMOTAXIS_TRANSDUC_2"/>
    <property type="match status" value="1"/>
</dbReference>
<dbReference type="Pfam" id="PF02743">
    <property type="entry name" value="dCache_1"/>
    <property type="match status" value="1"/>
</dbReference>
<evidence type="ECO:0000256" key="9">
    <source>
        <dbReference type="PROSITE-ProRule" id="PRU00284"/>
    </source>
</evidence>
<dbReference type="InterPro" id="IPR004089">
    <property type="entry name" value="MCPsignal_dom"/>
</dbReference>
<dbReference type="Pfam" id="PF00015">
    <property type="entry name" value="MCPsignal"/>
    <property type="match status" value="1"/>
</dbReference>
<keyword evidence="7 9" id="KW-0807">Transducer</keyword>
<dbReference type="Proteomes" id="UP000366051">
    <property type="component" value="Chromosome"/>
</dbReference>
<evidence type="ECO:0000259" key="12">
    <source>
        <dbReference type="PROSITE" id="PS50885"/>
    </source>
</evidence>
<dbReference type="GO" id="GO:0006935">
    <property type="term" value="P:chemotaxis"/>
    <property type="evidence" value="ECO:0007669"/>
    <property type="project" value="UniProtKB-KW"/>
</dbReference>
<evidence type="ECO:0000256" key="4">
    <source>
        <dbReference type="ARBA" id="ARBA00022692"/>
    </source>
</evidence>
<dbReference type="CDD" id="cd06225">
    <property type="entry name" value="HAMP"/>
    <property type="match status" value="1"/>
</dbReference>
<dbReference type="OrthoDB" id="9814363at2"/>
<evidence type="ECO:0000256" key="2">
    <source>
        <dbReference type="ARBA" id="ARBA00022475"/>
    </source>
</evidence>
<evidence type="ECO:0000256" key="10">
    <source>
        <dbReference type="SAM" id="Phobius"/>
    </source>
</evidence>
<dbReference type="PROSITE" id="PS50885">
    <property type="entry name" value="HAMP"/>
    <property type="match status" value="1"/>
</dbReference>
<dbReference type="SMART" id="SM00304">
    <property type="entry name" value="HAMP"/>
    <property type="match status" value="1"/>
</dbReference>
<dbReference type="SUPFAM" id="SSF103190">
    <property type="entry name" value="Sensory domain-like"/>
    <property type="match status" value="1"/>
</dbReference>
<protein>
    <submittedName>
        <fullName evidence="13">Methyl-accepting chemotaxis (MCP) signaling domain protein</fullName>
    </submittedName>
</protein>
<dbReference type="PANTHER" id="PTHR32089:SF112">
    <property type="entry name" value="LYSOZYME-LIKE PROTEIN-RELATED"/>
    <property type="match status" value="1"/>
</dbReference>
<evidence type="ECO:0000313" key="13">
    <source>
        <dbReference type="EMBL" id="QGG46770.1"/>
    </source>
</evidence>
<evidence type="ECO:0000256" key="1">
    <source>
        <dbReference type="ARBA" id="ARBA00004651"/>
    </source>
</evidence>
<dbReference type="CDD" id="cd11386">
    <property type="entry name" value="MCP_signal"/>
    <property type="match status" value="1"/>
</dbReference>
<dbReference type="InterPro" id="IPR029151">
    <property type="entry name" value="Sensor-like_sf"/>
</dbReference>
<proteinExistence type="inferred from homology"/>